<evidence type="ECO:0000313" key="3">
    <source>
        <dbReference type="Proteomes" id="UP000024329"/>
    </source>
</evidence>
<reference evidence="4" key="3">
    <citation type="journal article" date="2017" name="J. Biotechnol.">
        <title>Complete genome sequence of Novosphingobium resinovorum SA1, a versatile xenobiotic-degrading bacterium capable of utilizing sulfanilic acid.</title>
        <authorList>
            <person name="Hegedus B."/>
            <person name="Kos P.B."/>
            <person name="Balint B."/>
            <person name="Maroti G."/>
            <person name="Gan H.M."/>
            <person name="Perei K."/>
            <person name="Rakhely G."/>
        </authorList>
    </citation>
    <scope>NUCLEOTIDE SEQUENCE [LARGE SCALE GENOMIC DNA]</scope>
    <source>
        <strain evidence="4">SA1</strain>
    </source>
</reference>
<dbReference type="Proteomes" id="UP000094626">
    <property type="component" value="Plasmid pSA1"/>
</dbReference>
<dbReference type="OrthoDB" id="7357255at2"/>
<dbReference type="Proteomes" id="UP000024329">
    <property type="component" value="Unassembled WGS sequence"/>
</dbReference>
<gene>
    <name evidence="1" type="ORF">BES08_22375</name>
    <name evidence="2" type="ORF">BV97_04537</name>
</gene>
<reference evidence="2 3" key="1">
    <citation type="submission" date="2014-03" db="EMBL/GenBank/DDBJ databases">
        <title>Whole genome sequence of Novosphingobium resinovorum KF1.</title>
        <authorList>
            <person name="Gan H.M."/>
            <person name="Gan H.Y."/>
            <person name="Chew T.H."/>
            <person name="Savka M.A."/>
        </authorList>
    </citation>
    <scope>NUCLEOTIDE SEQUENCE [LARGE SCALE GENOMIC DNA]</scope>
    <source>
        <strain evidence="2 3">KF1</strain>
    </source>
</reference>
<evidence type="ECO:0000313" key="1">
    <source>
        <dbReference type="EMBL" id="AOR79554.1"/>
    </source>
</evidence>
<organism evidence="2 3">
    <name type="scientific">Novosphingobium resinovorum</name>
    <dbReference type="NCBI Taxonomy" id="158500"/>
    <lineage>
        <taxon>Bacteria</taxon>
        <taxon>Pseudomonadati</taxon>
        <taxon>Pseudomonadota</taxon>
        <taxon>Alphaproteobacteria</taxon>
        <taxon>Sphingomonadales</taxon>
        <taxon>Sphingomonadaceae</taxon>
        <taxon>Novosphingobium</taxon>
    </lineage>
</organism>
<dbReference type="RefSeq" id="WP_036528996.1">
    <property type="nucleotide sequence ID" value="NZ_BSFC01000030.1"/>
</dbReference>
<name>A0A031JP87_9SPHN</name>
<evidence type="ECO:0000313" key="4">
    <source>
        <dbReference type="Proteomes" id="UP000094626"/>
    </source>
</evidence>
<dbReference type="KEGG" id="nre:BES08_22375"/>
<evidence type="ECO:0000313" key="2">
    <source>
        <dbReference type="EMBL" id="EZP75672.1"/>
    </source>
</evidence>
<accession>A0A031JP87</accession>
<keyword evidence="1" id="KW-0614">Plasmid</keyword>
<keyword evidence="4" id="KW-1185">Reference proteome</keyword>
<sequence length="118" mass="12869">MADRINLDRKAHSKGSQPVIFESETTDALAGMVLALLGEVVVLKDRLDANERLLAAAGLHGPADIDMFAPDAQTKTERSAYRQAIYDRVLGSARDKLMPEALAQQNDYEGVLDAVTRD</sequence>
<dbReference type="PATRIC" id="fig|158500.4.peg.4613"/>
<reference evidence="1" key="2">
    <citation type="submission" date="2016-08" db="EMBL/GenBank/DDBJ databases">
        <authorList>
            <person name="Seilhamer J.J."/>
        </authorList>
    </citation>
    <scope>NUCLEOTIDE SEQUENCE [LARGE SCALE GENOMIC DNA]</scope>
    <source>
        <strain evidence="1">SA1</strain>
        <plasmid evidence="1">pSA1</plasmid>
    </source>
</reference>
<dbReference type="EMBL" id="JFYZ01000036">
    <property type="protein sequence ID" value="EZP75672.1"/>
    <property type="molecule type" value="Genomic_DNA"/>
</dbReference>
<dbReference type="EMBL" id="CP017076">
    <property type="protein sequence ID" value="AOR79554.1"/>
    <property type="molecule type" value="Genomic_DNA"/>
</dbReference>
<dbReference type="AlphaFoldDB" id="A0A031JP87"/>
<protein>
    <submittedName>
        <fullName evidence="2">Uncharacterized protein</fullName>
    </submittedName>
</protein>
<proteinExistence type="predicted"/>
<geneLocation type="plasmid" evidence="1 4">
    <name>pSA1</name>
</geneLocation>